<keyword evidence="3" id="KW-1185">Reference proteome</keyword>
<comment type="caution">
    <text evidence="2">The sequence shown here is derived from an EMBL/GenBank/DDBJ whole genome shotgun (WGS) entry which is preliminary data.</text>
</comment>
<accession>A0A0J1G6H5</accession>
<dbReference type="Proteomes" id="UP000035963">
    <property type="component" value="Unassembled WGS sequence"/>
</dbReference>
<evidence type="ECO:0000313" key="3">
    <source>
        <dbReference type="Proteomes" id="UP000035963"/>
    </source>
</evidence>
<keyword evidence="1" id="KW-0812">Transmembrane</keyword>
<keyword evidence="1" id="KW-1133">Transmembrane helix</keyword>
<feature type="transmembrane region" description="Helical" evidence="1">
    <location>
        <begin position="20"/>
        <end position="41"/>
    </location>
</feature>
<evidence type="ECO:0000256" key="1">
    <source>
        <dbReference type="SAM" id="Phobius"/>
    </source>
</evidence>
<dbReference type="OrthoDB" id="8566528at2"/>
<protein>
    <submittedName>
        <fullName evidence="2">Oxalate:formate antiporter</fullName>
    </submittedName>
</protein>
<proteinExistence type="predicted"/>
<organism evidence="2 3">
    <name type="scientific">Caballeronia mineralivorans PML1(12)</name>
    <dbReference type="NCBI Taxonomy" id="908627"/>
    <lineage>
        <taxon>Bacteria</taxon>
        <taxon>Pseudomonadati</taxon>
        <taxon>Pseudomonadota</taxon>
        <taxon>Betaproteobacteria</taxon>
        <taxon>Burkholderiales</taxon>
        <taxon>Burkholderiaceae</taxon>
        <taxon>Caballeronia</taxon>
    </lineage>
</organism>
<evidence type="ECO:0000313" key="2">
    <source>
        <dbReference type="EMBL" id="KLU27888.1"/>
    </source>
</evidence>
<dbReference type="AlphaFoldDB" id="A0A0J1G6H5"/>
<name>A0A0J1G6H5_9BURK</name>
<dbReference type="RefSeq" id="WP_047844917.1">
    <property type="nucleotide sequence ID" value="NZ_AEJF01000010.1"/>
</dbReference>
<dbReference type="EMBL" id="AEJF01000010">
    <property type="protein sequence ID" value="KLU27888.1"/>
    <property type="molecule type" value="Genomic_DNA"/>
</dbReference>
<dbReference type="PATRIC" id="fig|908627.4.peg.414"/>
<gene>
    <name evidence="2" type="ORF">EOS_01920</name>
</gene>
<keyword evidence="1" id="KW-0472">Membrane</keyword>
<reference evidence="2 3" key="1">
    <citation type="journal article" date="2015" name="Genome Announc.">
        <title>Draft Genome Sequence of Burkholderia sp. Strain PML1(12), an Ectomycorrhizosphere-Inhabiting Bacterium with Effective Mineral-Weathering Ability.</title>
        <authorList>
            <person name="Uroz S."/>
            <person name="Oger P."/>
        </authorList>
    </citation>
    <scope>NUCLEOTIDE SEQUENCE [LARGE SCALE GENOMIC DNA]</scope>
    <source>
        <strain evidence="3">PML1(12)</strain>
    </source>
</reference>
<sequence>MNADTNLNHDLNAAPTNKLLLGVFWIYVIVPLAWGVINTLVQATKLFH</sequence>